<name>A0AAF0QRE0_SOLVR</name>
<dbReference type="PANTHER" id="PTHR46890:SF34">
    <property type="entry name" value="REVERSE TRANSCRIPTASE DOMAIN-CONTAINING PROTEIN"/>
    <property type="match status" value="1"/>
</dbReference>
<dbReference type="PROSITE" id="PS50878">
    <property type="entry name" value="RT_POL"/>
    <property type="match status" value="1"/>
</dbReference>
<dbReference type="Pfam" id="PF00078">
    <property type="entry name" value="RVT_1"/>
    <property type="match status" value="1"/>
</dbReference>
<gene>
    <name evidence="2" type="ORF">MTR67_022182</name>
</gene>
<protein>
    <recommendedName>
        <fullName evidence="1">Reverse transcriptase domain-containing protein</fullName>
    </recommendedName>
</protein>
<dbReference type="Proteomes" id="UP001234989">
    <property type="component" value="Chromosome 5"/>
</dbReference>
<evidence type="ECO:0000259" key="1">
    <source>
        <dbReference type="PROSITE" id="PS50878"/>
    </source>
</evidence>
<sequence>MESHEFMNNLKLDLSSGMCGFVILFKKMMWVGKGLGLGWVEVEKSLGGCSSSRNIFDSNEDFVGETVSKRFSVSRRRFDGGDYGEEMQDSKDYVKKIATLEDVIRVKEIQLEIQPSGSNRKKLHLSEITTEHGEILNTSQQIGKEAEKFFTEQFKQEQQDQDFTMLHHIPKMITNEQNEKMTRLPSAEEVKYVVFELNGDSAGGLDGFSGEFFQCCWDIVGEDITRLVRAFFCGQELPKFKTHTNLVLLPKKEKAGFVKGRNITENVLLAQEIIRDINLRKKNINVVVKLDMTKAYDRVSWIFLTKVLRSFGFSEIIVDMVWRLISNNWYSVLINGQFHGLFHSTRGVKQGDPISPTLFIIAAEVLSIGLNNLHKDDKFKGYGMPKWSPEINHLSYADDTILFCSGDRTSIIKMMRILRGYEKISGQLINKAKSAFYLHDETLLIVAIRLRKLSGIRQGNFPFIYLGCPVFYGRKNKTHFEDLVRKVARRVLS</sequence>
<accession>A0AAF0QRE0</accession>
<reference evidence="2" key="1">
    <citation type="submission" date="2023-08" db="EMBL/GenBank/DDBJ databases">
        <title>A de novo genome assembly of Solanum verrucosum Schlechtendal, a Mexican diploid species geographically isolated from the other diploid A-genome species in potato relatives.</title>
        <authorList>
            <person name="Hosaka K."/>
        </authorList>
    </citation>
    <scope>NUCLEOTIDE SEQUENCE</scope>
    <source>
        <tissue evidence="2">Young leaves</tissue>
    </source>
</reference>
<organism evidence="2 3">
    <name type="scientific">Solanum verrucosum</name>
    <dbReference type="NCBI Taxonomy" id="315347"/>
    <lineage>
        <taxon>Eukaryota</taxon>
        <taxon>Viridiplantae</taxon>
        <taxon>Streptophyta</taxon>
        <taxon>Embryophyta</taxon>
        <taxon>Tracheophyta</taxon>
        <taxon>Spermatophyta</taxon>
        <taxon>Magnoliopsida</taxon>
        <taxon>eudicotyledons</taxon>
        <taxon>Gunneridae</taxon>
        <taxon>Pentapetalae</taxon>
        <taxon>asterids</taxon>
        <taxon>lamiids</taxon>
        <taxon>Solanales</taxon>
        <taxon>Solanaceae</taxon>
        <taxon>Solanoideae</taxon>
        <taxon>Solaneae</taxon>
        <taxon>Solanum</taxon>
    </lineage>
</organism>
<dbReference type="CDD" id="cd01650">
    <property type="entry name" value="RT_nLTR_like"/>
    <property type="match status" value="1"/>
</dbReference>
<dbReference type="SUPFAM" id="SSF56672">
    <property type="entry name" value="DNA/RNA polymerases"/>
    <property type="match status" value="1"/>
</dbReference>
<evidence type="ECO:0000313" key="2">
    <source>
        <dbReference type="EMBL" id="WMV28797.1"/>
    </source>
</evidence>
<feature type="domain" description="Reverse transcriptase" evidence="1">
    <location>
        <begin position="176"/>
        <end position="470"/>
    </location>
</feature>
<evidence type="ECO:0000313" key="3">
    <source>
        <dbReference type="Proteomes" id="UP001234989"/>
    </source>
</evidence>
<dbReference type="InterPro" id="IPR043502">
    <property type="entry name" value="DNA/RNA_pol_sf"/>
</dbReference>
<keyword evidence="3" id="KW-1185">Reference proteome</keyword>
<dbReference type="EMBL" id="CP133616">
    <property type="protein sequence ID" value="WMV28797.1"/>
    <property type="molecule type" value="Genomic_DNA"/>
</dbReference>
<dbReference type="AlphaFoldDB" id="A0AAF0QRE0"/>
<proteinExistence type="predicted"/>
<dbReference type="PANTHER" id="PTHR46890">
    <property type="entry name" value="NON-LTR RETROLELEMENT REVERSE TRANSCRIPTASE-LIKE PROTEIN-RELATED"/>
    <property type="match status" value="1"/>
</dbReference>
<dbReference type="InterPro" id="IPR000477">
    <property type="entry name" value="RT_dom"/>
</dbReference>
<dbReference type="InterPro" id="IPR052343">
    <property type="entry name" value="Retrotransposon-Effector_Assoc"/>
</dbReference>